<keyword evidence="2" id="KW-1185">Reference proteome</keyword>
<proteinExistence type="predicted"/>
<gene>
    <name evidence="1" type="ORF">LACBIDRAFT_307556</name>
</gene>
<reference evidence="1 2" key="1">
    <citation type="journal article" date="2008" name="Nature">
        <title>The genome of Laccaria bicolor provides insights into mycorrhizal symbiosis.</title>
        <authorList>
            <person name="Martin F."/>
            <person name="Aerts A."/>
            <person name="Ahren D."/>
            <person name="Brun A."/>
            <person name="Danchin E.G.J."/>
            <person name="Duchaussoy F."/>
            <person name="Gibon J."/>
            <person name="Kohler A."/>
            <person name="Lindquist E."/>
            <person name="Pereda V."/>
            <person name="Salamov A."/>
            <person name="Shapiro H.J."/>
            <person name="Wuyts J."/>
            <person name="Blaudez D."/>
            <person name="Buee M."/>
            <person name="Brokstein P."/>
            <person name="Canbaeck B."/>
            <person name="Cohen D."/>
            <person name="Courty P.E."/>
            <person name="Coutinho P.M."/>
            <person name="Delaruelle C."/>
            <person name="Detter J.C."/>
            <person name="Deveau A."/>
            <person name="DiFazio S."/>
            <person name="Duplessis S."/>
            <person name="Fraissinet-Tachet L."/>
            <person name="Lucic E."/>
            <person name="Frey-Klett P."/>
            <person name="Fourrey C."/>
            <person name="Feussner I."/>
            <person name="Gay G."/>
            <person name="Grimwood J."/>
            <person name="Hoegger P.J."/>
            <person name="Jain P."/>
            <person name="Kilaru S."/>
            <person name="Labbe J."/>
            <person name="Lin Y.C."/>
            <person name="Legue V."/>
            <person name="Le Tacon F."/>
            <person name="Marmeisse R."/>
            <person name="Melayah D."/>
            <person name="Montanini B."/>
            <person name="Muratet M."/>
            <person name="Nehls U."/>
            <person name="Niculita-Hirzel H."/>
            <person name="Oudot-Le Secq M.P."/>
            <person name="Peter M."/>
            <person name="Quesneville H."/>
            <person name="Rajashekar B."/>
            <person name="Reich M."/>
            <person name="Rouhier N."/>
            <person name="Schmutz J."/>
            <person name="Yin T."/>
            <person name="Chalot M."/>
            <person name="Henrissat B."/>
            <person name="Kuees U."/>
            <person name="Lucas S."/>
            <person name="Van de Peer Y."/>
            <person name="Podila G.K."/>
            <person name="Polle A."/>
            <person name="Pukkila P.J."/>
            <person name="Richardson P.M."/>
            <person name="Rouze P."/>
            <person name="Sanders I.R."/>
            <person name="Stajich J.E."/>
            <person name="Tunlid A."/>
            <person name="Tuskan G."/>
            <person name="Grigoriev I.V."/>
        </authorList>
    </citation>
    <scope>NUCLEOTIDE SEQUENCE [LARGE SCALE GENOMIC DNA]</scope>
    <source>
        <strain evidence="2">S238N-H82 / ATCC MYA-4686</strain>
    </source>
</reference>
<accession>B0DQE9</accession>
<dbReference type="HOGENOM" id="CLU_3032768_0_0_1"/>
<name>B0DQE9_LACBS</name>
<evidence type="ECO:0000313" key="2">
    <source>
        <dbReference type="Proteomes" id="UP000001194"/>
    </source>
</evidence>
<dbReference type="GeneID" id="6081963"/>
<dbReference type="KEGG" id="lbc:LACBIDRAFT_307556"/>
<evidence type="ECO:0000313" key="1">
    <source>
        <dbReference type="EMBL" id="EDR03099.1"/>
    </source>
</evidence>
<dbReference type="AlphaFoldDB" id="B0DQE9"/>
<dbReference type="RefSeq" id="XP_001886240.1">
    <property type="nucleotide sequence ID" value="XM_001886205.1"/>
</dbReference>
<dbReference type="Proteomes" id="UP000001194">
    <property type="component" value="Unassembled WGS sequence"/>
</dbReference>
<sequence length="55" mass="5926">MAEAPNTPPTTEIDDSIFCVRCKEISSDRDFDGLGNSILISSLVAMGRFVSSAIF</sequence>
<organism evidence="2">
    <name type="scientific">Laccaria bicolor (strain S238N-H82 / ATCC MYA-4686)</name>
    <name type="common">Bicoloured deceiver</name>
    <name type="synonym">Laccaria laccata var. bicolor</name>
    <dbReference type="NCBI Taxonomy" id="486041"/>
    <lineage>
        <taxon>Eukaryota</taxon>
        <taxon>Fungi</taxon>
        <taxon>Dikarya</taxon>
        <taxon>Basidiomycota</taxon>
        <taxon>Agaricomycotina</taxon>
        <taxon>Agaricomycetes</taxon>
        <taxon>Agaricomycetidae</taxon>
        <taxon>Agaricales</taxon>
        <taxon>Agaricineae</taxon>
        <taxon>Hydnangiaceae</taxon>
        <taxon>Laccaria</taxon>
    </lineage>
</organism>
<protein>
    <submittedName>
        <fullName evidence="1">Predicted protein</fullName>
    </submittedName>
</protein>
<dbReference type="InParanoid" id="B0DQE9"/>
<dbReference type="EMBL" id="DS547126">
    <property type="protein sequence ID" value="EDR03099.1"/>
    <property type="molecule type" value="Genomic_DNA"/>
</dbReference>